<keyword evidence="2" id="KW-0560">Oxidoreductase</keyword>
<dbReference type="Pfam" id="PF13561">
    <property type="entry name" value="adh_short_C2"/>
    <property type="match status" value="1"/>
</dbReference>
<comment type="similarity">
    <text evidence="1">Belongs to the short-chain dehydrogenases/reductases (SDR) family.</text>
</comment>
<name>A0A7Z7BC83_9BURK</name>
<evidence type="ECO:0000256" key="2">
    <source>
        <dbReference type="ARBA" id="ARBA00023002"/>
    </source>
</evidence>
<keyword evidence="4" id="KW-1185">Reference proteome</keyword>
<evidence type="ECO:0000313" key="3">
    <source>
        <dbReference type="EMBL" id="SDI69527.1"/>
    </source>
</evidence>
<organism evidence="3 4">
    <name type="scientific">Paraburkholderia steynii</name>
    <dbReference type="NCBI Taxonomy" id="1245441"/>
    <lineage>
        <taxon>Bacteria</taxon>
        <taxon>Pseudomonadati</taxon>
        <taxon>Pseudomonadota</taxon>
        <taxon>Betaproteobacteria</taxon>
        <taxon>Burkholderiales</taxon>
        <taxon>Burkholderiaceae</taxon>
        <taxon>Paraburkholderia</taxon>
    </lineage>
</organism>
<accession>A0A7Z7BC83</accession>
<evidence type="ECO:0000313" key="4">
    <source>
        <dbReference type="Proteomes" id="UP000198900"/>
    </source>
</evidence>
<dbReference type="FunFam" id="3.40.50.720:FF:000084">
    <property type="entry name" value="Short-chain dehydrogenase reductase"/>
    <property type="match status" value="1"/>
</dbReference>
<gene>
    <name evidence="3" type="ORF">SAMN04487926_1224</name>
</gene>
<evidence type="ECO:0000256" key="1">
    <source>
        <dbReference type="ARBA" id="ARBA00006484"/>
    </source>
</evidence>
<dbReference type="AlphaFoldDB" id="A0A7Z7BC83"/>
<dbReference type="Gene3D" id="3.40.50.720">
    <property type="entry name" value="NAD(P)-binding Rossmann-like Domain"/>
    <property type="match status" value="1"/>
</dbReference>
<dbReference type="PRINTS" id="PR00080">
    <property type="entry name" value="SDRFAMILY"/>
</dbReference>
<dbReference type="InterPro" id="IPR036291">
    <property type="entry name" value="NAD(P)-bd_dom_sf"/>
</dbReference>
<dbReference type="SUPFAM" id="SSF51735">
    <property type="entry name" value="NAD(P)-binding Rossmann-fold domains"/>
    <property type="match status" value="1"/>
</dbReference>
<dbReference type="PANTHER" id="PTHR24321">
    <property type="entry name" value="DEHYDROGENASES, SHORT CHAIN"/>
    <property type="match status" value="1"/>
</dbReference>
<protein>
    <submittedName>
        <fullName evidence="3">NAD(P)-dependent dehydrogenase, short-chain alcohol dehydrogenase family</fullName>
    </submittedName>
</protein>
<dbReference type="GO" id="GO:0016491">
    <property type="term" value="F:oxidoreductase activity"/>
    <property type="evidence" value="ECO:0007669"/>
    <property type="project" value="UniProtKB-KW"/>
</dbReference>
<reference evidence="3" key="1">
    <citation type="submission" date="2016-10" db="EMBL/GenBank/DDBJ databases">
        <authorList>
            <person name="Varghese N."/>
            <person name="Submissions S."/>
        </authorList>
    </citation>
    <scope>NUCLEOTIDE SEQUENCE [LARGE SCALE GENOMIC DNA]</scope>
    <source>
        <strain evidence="3">YR281</strain>
    </source>
</reference>
<dbReference type="RefSeq" id="WP_091785360.1">
    <property type="nucleotide sequence ID" value="NZ_FNDI01000022.1"/>
</dbReference>
<dbReference type="Proteomes" id="UP000198900">
    <property type="component" value="Unassembled WGS sequence"/>
</dbReference>
<dbReference type="PRINTS" id="PR00081">
    <property type="entry name" value="GDHRDH"/>
</dbReference>
<dbReference type="NCBIfam" id="NF005559">
    <property type="entry name" value="PRK07231.1"/>
    <property type="match status" value="1"/>
</dbReference>
<comment type="caution">
    <text evidence="3">The sequence shown here is derived from an EMBL/GenBank/DDBJ whole genome shotgun (WGS) entry which is preliminary data.</text>
</comment>
<dbReference type="EMBL" id="FNDI01000022">
    <property type="protein sequence ID" value="SDI69527.1"/>
    <property type="molecule type" value="Genomic_DNA"/>
</dbReference>
<dbReference type="PANTHER" id="PTHR24321:SF8">
    <property type="entry name" value="ESTRADIOL 17-BETA-DEHYDROGENASE 8-RELATED"/>
    <property type="match status" value="1"/>
</dbReference>
<sequence>MKALHEGGVVIVTGAGGGIGRAAAQVFAREGAIVVLADVSRTAGEEAAHQVVQSGGEAIFVPTDVTKGEEVRRLVSVAIEKYGKLTAAFNNAGIEGPLAPTADYDEAEWDRVIQVNLKGIWNCLRFEIPEMVKAGKGSIVNTASALGQVGAWSMPAYVASKHAVLGLTRTAALDYAPHGVRVNALMPGVVETPMMMSRVFKDNPALMDILKQAHPIGRFAQPDEPAEAAVWLCSERASFVTGEALACDGGYLAH</sequence>
<dbReference type="InterPro" id="IPR002347">
    <property type="entry name" value="SDR_fam"/>
</dbReference>
<dbReference type="PROSITE" id="PS00061">
    <property type="entry name" value="ADH_SHORT"/>
    <property type="match status" value="1"/>
</dbReference>
<proteinExistence type="inferred from homology"/>
<dbReference type="CDD" id="cd05233">
    <property type="entry name" value="SDR_c"/>
    <property type="match status" value="1"/>
</dbReference>
<dbReference type="InterPro" id="IPR020904">
    <property type="entry name" value="Sc_DH/Rdtase_CS"/>
</dbReference>